<keyword evidence="1" id="KW-0540">Nuclease</keyword>
<keyword evidence="3" id="KW-0378">Hydrolase</keyword>
<accession>A0A2M6XD56</accession>
<dbReference type="PANTHER" id="PTHR12302:SF3">
    <property type="entry name" value="SERINE_THREONINE-PROTEIN KINASE 31"/>
    <property type="match status" value="1"/>
</dbReference>
<evidence type="ECO:0000259" key="4">
    <source>
        <dbReference type="PROSITE" id="PS50830"/>
    </source>
</evidence>
<sequence length="225" mass="25002">MKRNKLGILGVLGTLGLVGSLGLNIFQYSQNQKLAESNKVTNVVDGDTIIIGGWQRIRLSNIEAPEINLCGGIEAKQYLEKMILGKNVTIVANTEDVFNRTLALVYVNNVLVNEALLKEGLVRYDGTPNSKRKILKKADDEAVANNRGIHEPPCFAEKPDNPKCLIKGNITKNTTIKHYFFPGCSEYTAVFVEKNLGESWFCTEKEAQDAGFQKAQNCFNNVYKN</sequence>
<reference evidence="6" key="1">
    <citation type="submission" date="2017-09" db="EMBL/GenBank/DDBJ databases">
        <title>Depth-based differentiation of microbial function through sediment-hosted aquifers and enrichment of novel symbionts in the deep terrestrial subsurface.</title>
        <authorList>
            <person name="Probst A.J."/>
            <person name="Ladd B."/>
            <person name="Jarett J.K."/>
            <person name="Geller-Mcgrath D.E."/>
            <person name="Sieber C.M.K."/>
            <person name="Emerson J.B."/>
            <person name="Anantharaman K."/>
            <person name="Thomas B.C."/>
            <person name="Malmstrom R."/>
            <person name="Stieglmeier M."/>
            <person name="Klingl A."/>
            <person name="Woyke T."/>
            <person name="Ryan C.M."/>
            <person name="Banfield J.F."/>
        </authorList>
    </citation>
    <scope>NUCLEOTIDE SEQUENCE [LARGE SCALE GENOMIC DNA]</scope>
</reference>
<dbReference type="Pfam" id="PF00565">
    <property type="entry name" value="SNase"/>
    <property type="match status" value="1"/>
</dbReference>
<dbReference type="InterPro" id="IPR016071">
    <property type="entry name" value="Staphylococal_nuclease_OB-fold"/>
</dbReference>
<evidence type="ECO:0000313" key="5">
    <source>
        <dbReference type="EMBL" id="PIU03576.1"/>
    </source>
</evidence>
<dbReference type="PROSITE" id="PS50830">
    <property type="entry name" value="TNASE_3"/>
    <property type="match status" value="1"/>
</dbReference>
<evidence type="ECO:0000256" key="1">
    <source>
        <dbReference type="ARBA" id="ARBA00022722"/>
    </source>
</evidence>
<feature type="domain" description="TNase-like" evidence="4">
    <location>
        <begin position="34"/>
        <end position="152"/>
    </location>
</feature>
<dbReference type="EMBL" id="PEYO01000014">
    <property type="protein sequence ID" value="PIU03576.1"/>
    <property type="molecule type" value="Genomic_DNA"/>
</dbReference>
<evidence type="ECO:0000256" key="2">
    <source>
        <dbReference type="ARBA" id="ARBA00022759"/>
    </source>
</evidence>
<evidence type="ECO:0000313" key="6">
    <source>
        <dbReference type="Proteomes" id="UP000228996"/>
    </source>
</evidence>
<keyword evidence="2" id="KW-0255">Endonuclease</keyword>
<dbReference type="PANTHER" id="PTHR12302">
    <property type="entry name" value="EBNA2 BINDING PROTEIN P100"/>
    <property type="match status" value="1"/>
</dbReference>
<proteinExistence type="predicted"/>
<gene>
    <name evidence="5" type="ORF">COT44_02625</name>
</gene>
<dbReference type="Proteomes" id="UP000228996">
    <property type="component" value="Unassembled WGS sequence"/>
</dbReference>
<dbReference type="InterPro" id="IPR035437">
    <property type="entry name" value="SNase_OB-fold_sf"/>
</dbReference>
<dbReference type="GO" id="GO:0004519">
    <property type="term" value="F:endonuclease activity"/>
    <property type="evidence" value="ECO:0007669"/>
    <property type="project" value="UniProtKB-KW"/>
</dbReference>
<dbReference type="GO" id="GO:0016787">
    <property type="term" value="F:hydrolase activity"/>
    <property type="evidence" value="ECO:0007669"/>
    <property type="project" value="UniProtKB-KW"/>
</dbReference>
<dbReference type="SMART" id="SM00318">
    <property type="entry name" value="SNc"/>
    <property type="match status" value="1"/>
</dbReference>
<protein>
    <recommendedName>
        <fullName evidence="4">TNase-like domain-containing protein</fullName>
    </recommendedName>
</protein>
<dbReference type="AlphaFoldDB" id="A0A2M6XD56"/>
<name>A0A2M6XD56_9BACT</name>
<dbReference type="SUPFAM" id="SSF50199">
    <property type="entry name" value="Staphylococcal nuclease"/>
    <property type="match status" value="1"/>
</dbReference>
<comment type="caution">
    <text evidence="5">The sequence shown here is derived from an EMBL/GenBank/DDBJ whole genome shotgun (WGS) entry which is preliminary data.</text>
</comment>
<evidence type="ECO:0000256" key="3">
    <source>
        <dbReference type="ARBA" id="ARBA00022801"/>
    </source>
</evidence>
<organism evidence="5 6">
    <name type="scientific">Candidatus Shapirobacteria bacterium CG08_land_8_20_14_0_20_39_18</name>
    <dbReference type="NCBI Taxonomy" id="1974883"/>
    <lineage>
        <taxon>Bacteria</taxon>
        <taxon>Candidatus Shapironibacteriota</taxon>
    </lineage>
</organism>
<dbReference type="Gene3D" id="2.40.50.90">
    <property type="match status" value="1"/>
</dbReference>